<protein>
    <submittedName>
        <fullName evidence="8">Response regulator transcription factor</fullName>
    </submittedName>
</protein>
<dbReference type="InterPro" id="IPR000792">
    <property type="entry name" value="Tscrpt_reg_LuxR_C"/>
</dbReference>
<dbReference type="SMART" id="SM00421">
    <property type="entry name" value="HTH_LUXR"/>
    <property type="match status" value="1"/>
</dbReference>
<proteinExistence type="predicted"/>
<dbReference type="SUPFAM" id="SSF52172">
    <property type="entry name" value="CheY-like"/>
    <property type="match status" value="1"/>
</dbReference>
<dbReference type="PANTHER" id="PTHR43214:SF41">
    <property type="entry name" value="NITRATE_NITRITE RESPONSE REGULATOR PROTEIN NARP"/>
    <property type="match status" value="1"/>
</dbReference>
<evidence type="ECO:0000256" key="5">
    <source>
        <dbReference type="PROSITE-ProRule" id="PRU00169"/>
    </source>
</evidence>
<dbReference type="SMART" id="SM00448">
    <property type="entry name" value="REC"/>
    <property type="match status" value="1"/>
</dbReference>
<evidence type="ECO:0000256" key="4">
    <source>
        <dbReference type="ARBA" id="ARBA00023163"/>
    </source>
</evidence>
<dbReference type="PROSITE" id="PS50110">
    <property type="entry name" value="RESPONSE_REGULATORY"/>
    <property type="match status" value="1"/>
</dbReference>
<dbReference type="InterPro" id="IPR001789">
    <property type="entry name" value="Sig_transdc_resp-reg_receiver"/>
</dbReference>
<comment type="caution">
    <text evidence="8">The sequence shown here is derived from an EMBL/GenBank/DDBJ whole genome shotgun (WGS) entry which is preliminary data.</text>
</comment>
<dbReference type="Proteomes" id="UP001165367">
    <property type="component" value="Unassembled WGS sequence"/>
</dbReference>
<evidence type="ECO:0000313" key="9">
    <source>
        <dbReference type="Proteomes" id="UP001165367"/>
    </source>
</evidence>
<dbReference type="InterPro" id="IPR039420">
    <property type="entry name" value="WalR-like"/>
</dbReference>
<dbReference type="PRINTS" id="PR00038">
    <property type="entry name" value="HTHLUXR"/>
</dbReference>
<dbReference type="RefSeq" id="WP_237876112.1">
    <property type="nucleotide sequence ID" value="NZ_JAKLTR010000020.1"/>
</dbReference>
<dbReference type="EMBL" id="JAKLTR010000020">
    <property type="protein sequence ID" value="MCG2617393.1"/>
    <property type="molecule type" value="Genomic_DNA"/>
</dbReference>
<dbReference type="Pfam" id="PF00196">
    <property type="entry name" value="GerE"/>
    <property type="match status" value="1"/>
</dbReference>
<evidence type="ECO:0000256" key="1">
    <source>
        <dbReference type="ARBA" id="ARBA00022553"/>
    </source>
</evidence>
<dbReference type="InterPro" id="IPR011006">
    <property type="entry name" value="CheY-like_superfamily"/>
</dbReference>
<dbReference type="InterPro" id="IPR058245">
    <property type="entry name" value="NreC/VraR/RcsB-like_REC"/>
</dbReference>
<keyword evidence="9" id="KW-1185">Reference proteome</keyword>
<dbReference type="InterPro" id="IPR016032">
    <property type="entry name" value="Sig_transdc_resp-reg_C-effctor"/>
</dbReference>
<organism evidence="8 9">
    <name type="scientific">Terrimonas ginsenosidimutans</name>
    <dbReference type="NCBI Taxonomy" id="2908004"/>
    <lineage>
        <taxon>Bacteria</taxon>
        <taxon>Pseudomonadati</taxon>
        <taxon>Bacteroidota</taxon>
        <taxon>Chitinophagia</taxon>
        <taxon>Chitinophagales</taxon>
        <taxon>Chitinophagaceae</taxon>
        <taxon>Terrimonas</taxon>
    </lineage>
</organism>
<dbReference type="CDD" id="cd17535">
    <property type="entry name" value="REC_NarL-like"/>
    <property type="match status" value="1"/>
</dbReference>
<feature type="domain" description="HTH luxR-type" evidence="6">
    <location>
        <begin position="145"/>
        <end position="210"/>
    </location>
</feature>
<dbReference type="Pfam" id="PF00072">
    <property type="entry name" value="Response_reg"/>
    <property type="match status" value="1"/>
</dbReference>
<sequence length="211" mass="23591">MEKVTILLVDDHKLIRDSWSFILNSDPRFIVIAETSSGEEAIQIAAQKTPDIILMDVNMSPVNGFDATKQIQKISPESKVIGVSMHTMPAYAKRMLQLGAMGYVTKNSSKEEMIAAIIEVSEGKKYICEEVKNILAQQELDETAAQGDMNNLSRREIDIIKLIKEGMSSKQIALELDISLKTVEVHRYNILKKLKLKNTAALVNFINIKGL</sequence>
<keyword evidence="1 5" id="KW-0597">Phosphoprotein</keyword>
<evidence type="ECO:0000256" key="2">
    <source>
        <dbReference type="ARBA" id="ARBA00023015"/>
    </source>
</evidence>
<dbReference type="SUPFAM" id="SSF46894">
    <property type="entry name" value="C-terminal effector domain of the bipartite response regulators"/>
    <property type="match status" value="1"/>
</dbReference>
<dbReference type="PROSITE" id="PS00622">
    <property type="entry name" value="HTH_LUXR_1"/>
    <property type="match status" value="1"/>
</dbReference>
<keyword evidence="2" id="KW-0805">Transcription regulation</keyword>
<keyword evidence="3" id="KW-0238">DNA-binding</keyword>
<dbReference type="CDD" id="cd06170">
    <property type="entry name" value="LuxR_C_like"/>
    <property type="match status" value="1"/>
</dbReference>
<evidence type="ECO:0000256" key="3">
    <source>
        <dbReference type="ARBA" id="ARBA00023125"/>
    </source>
</evidence>
<feature type="domain" description="Response regulatory" evidence="7">
    <location>
        <begin position="5"/>
        <end position="121"/>
    </location>
</feature>
<dbReference type="PANTHER" id="PTHR43214">
    <property type="entry name" value="TWO-COMPONENT RESPONSE REGULATOR"/>
    <property type="match status" value="1"/>
</dbReference>
<evidence type="ECO:0000259" key="6">
    <source>
        <dbReference type="PROSITE" id="PS50043"/>
    </source>
</evidence>
<feature type="modified residue" description="4-aspartylphosphate" evidence="5">
    <location>
        <position position="56"/>
    </location>
</feature>
<evidence type="ECO:0000259" key="7">
    <source>
        <dbReference type="PROSITE" id="PS50110"/>
    </source>
</evidence>
<accession>A0ABS9KYK4</accession>
<keyword evidence="4" id="KW-0804">Transcription</keyword>
<reference evidence="8" key="1">
    <citation type="submission" date="2022-01" db="EMBL/GenBank/DDBJ databases">
        <authorList>
            <person name="Jo J.-H."/>
            <person name="Im W.-T."/>
        </authorList>
    </citation>
    <scope>NUCLEOTIDE SEQUENCE</scope>
    <source>
        <strain evidence="8">NA20</strain>
    </source>
</reference>
<gene>
    <name evidence="8" type="ORF">LZZ85_24055</name>
</gene>
<dbReference type="PROSITE" id="PS50043">
    <property type="entry name" value="HTH_LUXR_2"/>
    <property type="match status" value="1"/>
</dbReference>
<name>A0ABS9KYK4_9BACT</name>
<evidence type="ECO:0000313" key="8">
    <source>
        <dbReference type="EMBL" id="MCG2617393.1"/>
    </source>
</evidence>
<dbReference type="Gene3D" id="3.40.50.2300">
    <property type="match status" value="1"/>
</dbReference>